<comment type="similarity">
    <text evidence="1 4">Belongs to the glycosyl hydrolase 31 family.</text>
</comment>
<keyword evidence="9" id="KW-1185">Reference proteome</keyword>
<feature type="domain" description="Glycosyl hydrolase family 31 C-terminal" evidence="7">
    <location>
        <begin position="668"/>
        <end position="768"/>
    </location>
</feature>
<dbReference type="InterPro" id="IPR013780">
    <property type="entry name" value="Glyco_hydro_b"/>
</dbReference>
<dbReference type="Gene3D" id="2.60.40.1760">
    <property type="entry name" value="glycosyl hydrolase (family 31)"/>
    <property type="match status" value="1"/>
</dbReference>
<dbReference type="AlphaFoldDB" id="A0A9P6MB09"/>
<dbReference type="CDD" id="cd06602">
    <property type="entry name" value="GH31_MGAM_SI_GAA"/>
    <property type="match status" value="1"/>
</dbReference>
<protein>
    <recommendedName>
        <fullName evidence="3">Maltase</fullName>
    </recommendedName>
</protein>
<dbReference type="SUPFAM" id="SSF74650">
    <property type="entry name" value="Galactose mutarotase-like"/>
    <property type="match status" value="1"/>
</dbReference>
<feature type="domain" description="Glycoside hydrolase family 31 TIM barrel" evidence="5">
    <location>
        <begin position="302"/>
        <end position="660"/>
    </location>
</feature>
<evidence type="ECO:0000256" key="3">
    <source>
        <dbReference type="ARBA" id="ARBA00041343"/>
    </source>
</evidence>
<dbReference type="Pfam" id="PF01055">
    <property type="entry name" value="Glyco_hydro_31_2nd"/>
    <property type="match status" value="1"/>
</dbReference>
<dbReference type="Proteomes" id="UP000749646">
    <property type="component" value="Unassembled WGS sequence"/>
</dbReference>
<dbReference type="Gene3D" id="2.60.40.1180">
    <property type="entry name" value="Golgi alpha-mannosidase II"/>
    <property type="match status" value="2"/>
</dbReference>
<keyword evidence="2" id="KW-0325">Glycoprotein</keyword>
<dbReference type="PANTHER" id="PTHR22762:SF133">
    <property type="entry name" value="P-TYPE DOMAIN-CONTAINING PROTEIN"/>
    <property type="match status" value="1"/>
</dbReference>
<dbReference type="InterPro" id="IPR011013">
    <property type="entry name" value="Gal_mutarotase_sf_dom"/>
</dbReference>
<dbReference type="InterPro" id="IPR017853">
    <property type="entry name" value="GH"/>
</dbReference>
<evidence type="ECO:0000313" key="8">
    <source>
        <dbReference type="EMBL" id="KAF9986810.1"/>
    </source>
</evidence>
<evidence type="ECO:0000256" key="1">
    <source>
        <dbReference type="ARBA" id="ARBA00007806"/>
    </source>
</evidence>
<dbReference type="InterPro" id="IPR000322">
    <property type="entry name" value="Glyco_hydro_31_TIM"/>
</dbReference>
<dbReference type="InterPro" id="IPR025887">
    <property type="entry name" value="Glyco_hydro_31_N_dom"/>
</dbReference>
<dbReference type="InterPro" id="IPR048395">
    <property type="entry name" value="Glyco_hydro_31_C"/>
</dbReference>
<evidence type="ECO:0000256" key="2">
    <source>
        <dbReference type="ARBA" id="ARBA00023180"/>
    </source>
</evidence>
<sequence>MVRNSGTIQPHLIHKVPVDTIDFIADLLPLLSQMLNTSGDRGCCWDSNANKINSPFCFLKQQACKGYSVSKVQESAHGLTLDLQLIGNPTDCARFGPDIPNLTAVIDFETESRVRVKILNKDAKRYEVPTDALPSTESTIRRVDKRGYTFKYTQSPFTFSVTRVSNGEVVFDSSVAGMDSLIYENEYLEISSVLPEDANIYGLGEVVSEFRRDTRGTRQTMWSRDAATPVDQNLYGTHPFHLEMRNGNAHGVFLRNSNGMDVIITPKKITYKVIGGVLDFTIFTGPTPVDVVNQYTEVIGRPHMPPAWSLGFHQSRYGYKNIDQVESVVRRYKQENLPLDGMWIDIDYMDKFKDFTFDEVRYPKARVQAFARELASNNQSMILIVDPGIPIEPGYEPYDSGMRDDVFIKTLDGSKPIEGRVWPGQTYFPDFFNTNATWAWWQRELRTTQEDLGDNVYPWIDMNEPANFCSGACTKDTPKTNEVESTDAKPVPTKYAINNAGRQAPLDEKTLAENAVHKNGLRLTDTHNLYGHMESRATHHALLAIKPDTKPFILTRSSFPGTGDNWSEWSHLYYSIPGILSFGLFGIPFTGADICGFNGNTNEELCLRWQQLGALYPFSRNHNGIDAPDQEPYVWPNSVLPVTRQALQIRYSLLDYYYTAFERAHRTGQPVWQPLFFKYSEDSQTLNIDRQFLLGDSILVTPVLSAGQDKVQAYFPGHGRWFDFTTQKSVMEADPKPSSKDRSHRYASLNAKANKDPIPMAISGGSVIPVHLTPQLTVAATRLQPLSLLVALDSEGLAVGETYIDDGSSVQPLYQAKLSFELKAGQLVSRAALRSPSGTGADLKGMTPAQAQEFREKLNHSDRIEKIVVMGLAFGQSVTTTTTFQEAKAQEEPLVIHRHQIKHERPSRFSSSSSKSLGASAKALALSELNINGAQLKMGDALQGQDPATGYAWQVNQEAGSLTLSGLKMDMFSEWFIHWKTA</sequence>
<evidence type="ECO:0000259" key="5">
    <source>
        <dbReference type="Pfam" id="PF01055"/>
    </source>
</evidence>
<dbReference type="PANTHER" id="PTHR22762">
    <property type="entry name" value="ALPHA-GLUCOSIDASE"/>
    <property type="match status" value="1"/>
</dbReference>
<dbReference type="CDD" id="cd14752">
    <property type="entry name" value="GH31_N"/>
    <property type="match status" value="1"/>
</dbReference>
<dbReference type="Gene3D" id="3.20.20.80">
    <property type="entry name" value="Glycosidases"/>
    <property type="match status" value="1"/>
</dbReference>
<evidence type="ECO:0000313" key="9">
    <source>
        <dbReference type="Proteomes" id="UP000749646"/>
    </source>
</evidence>
<dbReference type="GO" id="GO:0005975">
    <property type="term" value="P:carbohydrate metabolic process"/>
    <property type="evidence" value="ECO:0007669"/>
    <property type="project" value="InterPro"/>
</dbReference>
<dbReference type="Pfam" id="PF21365">
    <property type="entry name" value="Glyco_hydro_31_3rd"/>
    <property type="match status" value="1"/>
</dbReference>
<dbReference type="Pfam" id="PF13802">
    <property type="entry name" value="Gal_mutarotas_2"/>
    <property type="match status" value="1"/>
</dbReference>
<reference evidence="8" key="1">
    <citation type="journal article" date="2020" name="Fungal Divers.">
        <title>Resolving the Mortierellaceae phylogeny through synthesis of multi-gene phylogenetics and phylogenomics.</title>
        <authorList>
            <person name="Vandepol N."/>
            <person name="Liber J."/>
            <person name="Desiro A."/>
            <person name="Na H."/>
            <person name="Kennedy M."/>
            <person name="Barry K."/>
            <person name="Grigoriev I.V."/>
            <person name="Miller A.N."/>
            <person name="O'Donnell K."/>
            <person name="Stajich J.E."/>
            <person name="Bonito G."/>
        </authorList>
    </citation>
    <scope>NUCLEOTIDE SEQUENCE</scope>
    <source>
        <strain evidence="8">MES-2147</strain>
    </source>
</reference>
<dbReference type="EMBL" id="JAAAHW010003208">
    <property type="protein sequence ID" value="KAF9986810.1"/>
    <property type="molecule type" value="Genomic_DNA"/>
</dbReference>
<comment type="caution">
    <text evidence="8">The sequence shown here is derived from an EMBL/GenBank/DDBJ whole genome shotgun (WGS) entry which is preliminary data.</text>
</comment>
<dbReference type="SUPFAM" id="SSF51011">
    <property type="entry name" value="Glycosyl hydrolase domain"/>
    <property type="match status" value="1"/>
</dbReference>
<dbReference type="SUPFAM" id="SSF51445">
    <property type="entry name" value="(Trans)glycosidases"/>
    <property type="match status" value="1"/>
</dbReference>
<dbReference type="OrthoDB" id="5839090at2759"/>
<organism evidence="8 9">
    <name type="scientific">Modicella reniformis</name>
    <dbReference type="NCBI Taxonomy" id="1440133"/>
    <lineage>
        <taxon>Eukaryota</taxon>
        <taxon>Fungi</taxon>
        <taxon>Fungi incertae sedis</taxon>
        <taxon>Mucoromycota</taxon>
        <taxon>Mortierellomycotina</taxon>
        <taxon>Mortierellomycetes</taxon>
        <taxon>Mortierellales</taxon>
        <taxon>Mortierellaceae</taxon>
        <taxon>Modicella</taxon>
    </lineage>
</organism>
<name>A0A9P6MB09_9FUNG</name>
<feature type="domain" description="Glycoside hydrolase family 31 N-terminal" evidence="6">
    <location>
        <begin position="134"/>
        <end position="259"/>
    </location>
</feature>
<accession>A0A9P6MB09</accession>
<proteinExistence type="inferred from homology"/>
<evidence type="ECO:0000259" key="6">
    <source>
        <dbReference type="Pfam" id="PF13802"/>
    </source>
</evidence>
<dbReference type="GO" id="GO:0030246">
    <property type="term" value="F:carbohydrate binding"/>
    <property type="evidence" value="ECO:0007669"/>
    <property type="project" value="InterPro"/>
</dbReference>
<evidence type="ECO:0000259" key="7">
    <source>
        <dbReference type="Pfam" id="PF21365"/>
    </source>
</evidence>
<keyword evidence="4" id="KW-0326">Glycosidase</keyword>
<keyword evidence="4" id="KW-0378">Hydrolase</keyword>
<dbReference type="GO" id="GO:0004553">
    <property type="term" value="F:hydrolase activity, hydrolyzing O-glycosyl compounds"/>
    <property type="evidence" value="ECO:0007669"/>
    <property type="project" value="InterPro"/>
</dbReference>
<gene>
    <name evidence="8" type="ORF">BGZ65_006199</name>
</gene>
<evidence type="ECO:0000256" key="4">
    <source>
        <dbReference type="RuleBase" id="RU361185"/>
    </source>
</evidence>